<keyword evidence="1" id="KW-0285">Flavoprotein</keyword>
<dbReference type="AlphaFoldDB" id="A0A7W6HP20"/>
<comment type="caution">
    <text evidence="4">The sequence shown here is derived from an EMBL/GenBank/DDBJ whole genome shotgun (WGS) entry which is preliminary data.</text>
</comment>
<proteinExistence type="predicted"/>
<feature type="domain" description="FAD-binding PCMH-type" evidence="3">
    <location>
        <begin position="1"/>
        <end position="183"/>
    </location>
</feature>
<dbReference type="InterPro" id="IPR036318">
    <property type="entry name" value="FAD-bd_PCMH-like_sf"/>
</dbReference>
<name>A0A7W6HP20_9HYPH</name>
<dbReference type="GO" id="GO:0071949">
    <property type="term" value="F:FAD binding"/>
    <property type="evidence" value="ECO:0007669"/>
    <property type="project" value="InterPro"/>
</dbReference>
<dbReference type="Gene3D" id="3.30.465.10">
    <property type="match status" value="1"/>
</dbReference>
<dbReference type="InterPro" id="IPR016169">
    <property type="entry name" value="FAD-bd_PCMH_sub2"/>
</dbReference>
<dbReference type="InterPro" id="IPR016164">
    <property type="entry name" value="FAD-linked_Oxase-like_C"/>
</dbReference>
<accession>A0A7W6HP20</accession>
<dbReference type="SUPFAM" id="SSF56176">
    <property type="entry name" value="FAD-binding/transporter-associated domain-like"/>
    <property type="match status" value="1"/>
</dbReference>
<organism evidence="4 5">
    <name type="scientific">Allorhizobium taibaishanense</name>
    <dbReference type="NCBI Taxonomy" id="887144"/>
    <lineage>
        <taxon>Bacteria</taxon>
        <taxon>Pseudomonadati</taxon>
        <taxon>Pseudomonadota</taxon>
        <taxon>Alphaproteobacteria</taxon>
        <taxon>Hyphomicrobiales</taxon>
        <taxon>Rhizobiaceae</taxon>
        <taxon>Rhizobium/Agrobacterium group</taxon>
        <taxon>Allorhizobium</taxon>
    </lineage>
</organism>
<dbReference type="PROSITE" id="PS51387">
    <property type="entry name" value="FAD_PCMH"/>
    <property type="match status" value="1"/>
</dbReference>
<reference evidence="4 5" key="1">
    <citation type="submission" date="2020-08" db="EMBL/GenBank/DDBJ databases">
        <title>Genomic Encyclopedia of Type Strains, Phase IV (KMG-IV): sequencing the most valuable type-strain genomes for metagenomic binning, comparative biology and taxonomic classification.</title>
        <authorList>
            <person name="Goeker M."/>
        </authorList>
    </citation>
    <scope>NUCLEOTIDE SEQUENCE [LARGE SCALE GENOMIC DNA]</scope>
    <source>
        <strain evidence="4 5">DSM 100021</strain>
    </source>
</reference>
<dbReference type="InterPro" id="IPR016166">
    <property type="entry name" value="FAD-bd_PCMH"/>
</dbReference>
<protein>
    <submittedName>
        <fullName evidence="4">Glycolate oxidase FAD binding subunit</fullName>
    </submittedName>
</protein>
<dbReference type="EMBL" id="JACIED010000003">
    <property type="protein sequence ID" value="MBB4008826.1"/>
    <property type="molecule type" value="Genomic_DNA"/>
</dbReference>
<dbReference type="Pfam" id="PF01565">
    <property type="entry name" value="FAD_binding_4"/>
    <property type="match status" value="1"/>
</dbReference>
<dbReference type="PANTHER" id="PTHR11748">
    <property type="entry name" value="D-LACTATE DEHYDROGENASE"/>
    <property type="match status" value="1"/>
</dbReference>
<keyword evidence="2" id="KW-0274">FAD</keyword>
<evidence type="ECO:0000313" key="5">
    <source>
        <dbReference type="Proteomes" id="UP000544107"/>
    </source>
</evidence>
<dbReference type="Proteomes" id="UP000544107">
    <property type="component" value="Unassembled WGS sequence"/>
</dbReference>
<sequence length="418" mass="43691">MSGMIFSPARPQDAADIIRDCVTRSITLKLRGGGTRAGFGNPVASDAVLSSAALSGIMVYNPAEMVLTAKAGTPMADIEAAVVEKGQFLAFEPPDHRPMMGTAGEPTIGGAFAVNASGPRRFVSGAARDHLLGVGFINGKGETIKAGGRVMKNVTGLDLVKLMAGSFGTLGFLTEVTFKVLPKPRVTETIVVSGLDDAAGAHAMAVALAMPVEVSGAAHLPDLVAPRMIGGGLPDGPATVLRLEGLPASVSERADKLVAVMARLGPVTRLDGEQSAALWQEIRDIRVYTDVLTKPLWKVSVAPTIGHKLVAGLRLQAAVDAFYDWQGGLVWMQMEAEPDADLLRTGIKALGGGHATLIRADDAARKTLAAFEPQVSAVDLLSQRLRHTFDPSGIFNRGMMEQYIAGAPTSGPAARSAR</sequence>
<dbReference type="GO" id="GO:0003824">
    <property type="term" value="F:catalytic activity"/>
    <property type="evidence" value="ECO:0007669"/>
    <property type="project" value="InterPro"/>
</dbReference>
<dbReference type="SUPFAM" id="SSF55103">
    <property type="entry name" value="FAD-linked oxidases, C-terminal domain"/>
    <property type="match status" value="1"/>
</dbReference>
<gene>
    <name evidence="4" type="ORF">GGQ71_003106</name>
</gene>
<evidence type="ECO:0000256" key="1">
    <source>
        <dbReference type="ARBA" id="ARBA00022630"/>
    </source>
</evidence>
<dbReference type="PANTHER" id="PTHR11748:SF103">
    <property type="entry name" value="GLYCOLATE OXIDASE SUBUNIT GLCE"/>
    <property type="match status" value="1"/>
</dbReference>
<dbReference type="InterPro" id="IPR006094">
    <property type="entry name" value="Oxid_FAD_bind_N"/>
</dbReference>
<evidence type="ECO:0000256" key="2">
    <source>
        <dbReference type="ARBA" id="ARBA00022827"/>
    </source>
</evidence>
<evidence type="ECO:0000259" key="3">
    <source>
        <dbReference type="PROSITE" id="PS51387"/>
    </source>
</evidence>
<evidence type="ECO:0000313" key="4">
    <source>
        <dbReference type="EMBL" id="MBB4008826.1"/>
    </source>
</evidence>